<proteinExistence type="predicted"/>
<reference evidence="2 3" key="1">
    <citation type="submission" date="2016-04" db="EMBL/GenBank/DDBJ databases">
        <title>Genome analyses suggest a sexual origin of heterokaryosis in a supposedly ancient asexual fungus.</title>
        <authorList>
            <person name="Ropars J."/>
            <person name="Sedzielewska K."/>
            <person name="Noel J."/>
            <person name="Charron P."/>
            <person name="Farinelli L."/>
            <person name="Marton T."/>
            <person name="Kruger M."/>
            <person name="Pelin A."/>
            <person name="Brachmann A."/>
            <person name="Corradi N."/>
        </authorList>
    </citation>
    <scope>NUCLEOTIDE SEQUENCE [LARGE SCALE GENOMIC DNA]</scope>
    <source>
        <strain evidence="2 3">C2</strain>
    </source>
</reference>
<accession>A0A2N1M2F6</accession>
<evidence type="ECO:0000259" key="1">
    <source>
        <dbReference type="Pfam" id="PF03288"/>
    </source>
</evidence>
<evidence type="ECO:0000313" key="2">
    <source>
        <dbReference type="EMBL" id="PKK55831.1"/>
    </source>
</evidence>
<name>A0A2N1M2F6_9GLOM</name>
<dbReference type="EMBL" id="LLXL01006747">
    <property type="protein sequence ID" value="PKK55831.1"/>
    <property type="molecule type" value="Genomic_DNA"/>
</dbReference>
<protein>
    <recommendedName>
        <fullName evidence="1">DNA primase/nucleoside triphosphatase C-terminal domain-containing protein</fullName>
    </recommendedName>
</protein>
<dbReference type="Pfam" id="PF03288">
    <property type="entry name" value="Pox_D5"/>
    <property type="match status" value="1"/>
</dbReference>
<feature type="domain" description="DNA primase/nucleoside triphosphatase C-terminal" evidence="1">
    <location>
        <begin position="19"/>
        <end position="66"/>
    </location>
</feature>
<gene>
    <name evidence="2" type="ORF">RhiirC2_801409</name>
</gene>
<dbReference type="Proteomes" id="UP000233469">
    <property type="component" value="Unassembled WGS sequence"/>
</dbReference>
<evidence type="ECO:0000313" key="3">
    <source>
        <dbReference type="Proteomes" id="UP000233469"/>
    </source>
</evidence>
<dbReference type="InterPro" id="IPR004968">
    <property type="entry name" value="DNA_primase/NTPase_C"/>
</dbReference>
<sequence length="109" mass="12834">MKVNTMREQLPNPIRFIIDYISSWPERNIDQLRKKALYQKYLEWCEDNGEKPLASKVAGKKFSDINIESKQVRACGGKREWQYILDRFKIEAKLHESGLGDIEEFSDIP</sequence>
<organism evidence="2 3">
    <name type="scientific">Rhizophagus irregularis</name>
    <dbReference type="NCBI Taxonomy" id="588596"/>
    <lineage>
        <taxon>Eukaryota</taxon>
        <taxon>Fungi</taxon>
        <taxon>Fungi incertae sedis</taxon>
        <taxon>Mucoromycota</taxon>
        <taxon>Glomeromycotina</taxon>
        <taxon>Glomeromycetes</taxon>
        <taxon>Glomerales</taxon>
        <taxon>Glomeraceae</taxon>
        <taxon>Rhizophagus</taxon>
    </lineage>
</organism>
<dbReference type="AlphaFoldDB" id="A0A2N1M2F6"/>
<comment type="caution">
    <text evidence="2">The sequence shown here is derived from an EMBL/GenBank/DDBJ whole genome shotgun (WGS) entry which is preliminary data.</text>
</comment>
<reference evidence="2 3" key="2">
    <citation type="submission" date="2017-10" db="EMBL/GenBank/DDBJ databases">
        <title>Extensive intraspecific genome diversity in a model arbuscular mycorrhizal fungus.</title>
        <authorList>
            <person name="Chen E.C.H."/>
            <person name="Morin E."/>
            <person name="Baudet D."/>
            <person name="Noel J."/>
            <person name="Ndikumana S."/>
            <person name="Charron P."/>
            <person name="St-Onge C."/>
            <person name="Giorgi J."/>
            <person name="Grigoriev I.V."/>
            <person name="Roux C."/>
            <person name="Martin F.M."/>
            <person name="Corradi N."/>
        </authorList>
    </citation>
    <scope>NUCLEOTIDE SEQUENCE [LARGE SCALE GENOMIC DNA]</scope>
    <source>
        <strain evidence="2 3">C2</strain>
    </source>
</reference>